<dbReference type="RefSeq" id="XP_011400964.1">
    <property type="nucleotide sequence ID" value="XM_011402662.1"/>
</dbReference>
<name>A0A087SQF3_AUXPR</name>
<evidence type="ECO:0000313" key="3">
    <source>
        <dbReference type="Proteomes" id="UP000028924"/>
    </source>
</evidence>
<sequence>MAPCGGFSTPPISALRLMHARQEAVCIVVTLRPVDPRRVLSDSAPAATRSKPGAQPA</sequence>
<evidence type="ECO:0000256" key="1">
    <source>
        <dbReference type="SAM" id="MobiDB-lite"/>
    </source>
</evidence>
<accession>A0A087SQF3</accession>
<dbReference type="EMBL" id="KL662160">
    <property type="protein sequence ID" value="KFM27957.1"/>
    <property type="molecule type" value="Genomic_DNA"/>
</dbReference>
<dbReference type="AlphaFoldDB" id="A0A087SQF3"/>
<reference evidence="2 3" key="1">
    <citation type="journal article" date="2014" name="BMC Genomics">
        <title>Oil accumulation mechanisms of the oleaginous microalga Chlorella protothecoides revealed through its genome, transcriptomes, and proteomes.</title>
        <authorList>
            <person name="Gao C."/>
            <person name="Wang Y."/>
            <person name="Shen Y."/>
            <person name="Yan D."/>
            <person name="He X."/>
            <person name="Dai J."/>
            <person name="Wu Q."/>
        </authorList>
    </citation>
    <scope>NUCLEOTIDE SEQUENCE [LARGE SCALE GENOMIC DNA]</scope>
    <source>
        <strain evidence="2 3">0710</strain>
    </source>
</reference>
<gene>
    <name evidence="2" type="ORF">F751_0643</name>
</gene>
<evidence type="ECO:0000313" key="2">
    <source>
        <dbReference type="EMBL" id="KFM27957.1"/>
    </source>
</evidence>
<protein>
    <submittedName>
        <fullName evidence="2">Uncharacterized protein</fullName>
    </submittedName>
</protein>
<dbReference type="KEGG" id="apro:F751_0643"/>
<dbReference type="Proteomes" id="UP000028924">
    <property type="component" value="Unassembled WGS sequence"/>
</dbReference>
<keyword evidence="3" id="KW-1185">Reference proteome</keyword>
<organism evidence="2 3">
    <name type="scientific">Auxenochlorella protothecoides</name>
    <name type="common">Green microalga</name>
    <name type="synonym">Chlorella protothecoides</name>
    <dbReference type="NCBI Taxonomy" id="3075"/>
    <lineage>
        <taxon>Eukaryota</taxon>
        <taxon>Viridiplantae</taxon>
        <taxon>Chlorophyta</taxon>
        <taxon>core chlorophytes</taxon>
        <taxon>Trebouxiophyceae</taxon>
        <taxon>Chlorellales</taxon>
        <taxon>Chlorellaceae</taxon>
        <taxon>Auxenochlorella</taxon>
    </lineage>
</organism>
<proteinExistence type="predicted"/>
<feature type="region of interest" description="Disordered" evidence="1">
    <location>
        <begin position="38"/>
        <end position="57"/>
    </location>
</feature>
<dbReference type="GeneID" id="23612034"/>